<evidence type="ECO:0000256" key="1">
    <source>
        <dbReference type="SAM" id="MobiDB-lite"/>
    </source>
</evidence>
<feature type="region of interest" description="Disordered" evidence="1">
    <location>
        <begin position="140"/>
        <end position="196"/>
    </location>
</feature>
<comment type="caution">
    <text evidence="2">The sequence shown here is derived from an EMBL/GenBank/DDBJ whole genome shotgun (WGS) entry which is preliminary data.</text>
</comment>
<accession>A0AAV9MUS1</accession>
<reference evidence="2 3" key="1">
    <citation type="submission" date="2023-08" db="EMBL/GenBank/DDBJ databases">
        <title>Black Yeasts Isolated from many extreme environments.</title>
        <authorList>
            <person name="Coleine C."/>
            <person name="Stajich J.E."/>
            <person name="Selbmann L."/>
        </authorList>
    </citation>
    <scope>NUCLEOTIDE SEQUENCE [LARGE SCALE GENOMIC DNA]</scope>
    <source>
        <strain evidence="2 3">CCFEE 5792</strain>
    </source>
</reference>
<evidence type="ECO:0000313" key="3">
    <source>
        <dbReference type="Proteomes" id="UP001358417"/>
    </source>
</evidence>
<dbReference type="AlphaFoldDB" id="A0AAV9MUS1"/>
<feature type="compositionally biased region" description="Polar residues" evidence="1">
    <location>
        <begin position="1"/>
        <end position="20"/>
    </location>
</feature>
<keyword evidence="3" id="KW-1185">Reference proteome</keyword>
<proteinExistence type="predicted"/>
<gene>
    <name evidence="2" type="ORF">LTR84_011357</name>
</gene>
<feature type="region of interest" description="Disordered" evidence="1">
    <location>
        <begin position="55"/>
        <end position="124"/>
    </location>
</feature>
<feature type="compositionally biased region" description="Low complexity" evidence="1">
    <location>
        <begin position="81"/>
        <end position="104"/>
    </location>
</feature>
<dbReference type="GeneID" id="89979511"/>
<feature type="region of interest" description="Disordered" evidence="1">
    <location>
        <begin position="1"/>
        <end position="41"/>
    </location>
</feature>
<dbReference type="EMBL" id="JAVRRD010000054">
    <property type="protein sequence ID" value="KAK5043643.1"/>
    <property type="molecule type" value="Genomic_DNA"/>
</dbReference>
<feature type="compositionally biased region" description="Acidic residues" evidence="1">
    <location>
        <begin position="326"/>
        <end position="339"/>
    </location>
</feature>
<protein>
    <submittedName>
        <fullName evidence="2">Uncharacterized protein</fullName>
    </submittedName>
</protein>
<dbReference type="Proteomes" id="UP001358417">
    <property type="component" value="Unassembled WGS sequence"/>
</dbReference>
<feature type="region of interest" description="Disordered" evidence="1">
    <location>
        <begin position="305"/>
        <end position="339"/>
    </location>
</feature>
<dbReference type="RefSeq" id="XP_064700026.1">
    <property type="nucleotide sequence ID" value="XM_064854890.1"/>
</dbReference>
<evidence type="ECO:0000313" key="2">
    <source>
        <dbReference type="EMBL" id="KAK5043643.1"/>
    </source>
</evidence>
<sequence length="559" mass="61393">MDPSTNSPMNGAQHANNPSYTFLDGLGQYSDNNALSGGDDFSSFFDPALFESTTIGPGFSQQSQSIPQNSFNQNVQRQSNSPGLSQPQYSQPQPSFPHSQYSQPLYNPPPLGQPNYDPRFFSRPSASPVNFDAYSYQPSMNYPNQTFSPQQMHIPPRQTSTPTNYPSQQQQQQQQQPSPYVSLGQRPSQLPPAQGPDMMHYANFQDQTQVSSNSFVDPALLSANRMISSSNGPADFSGQQQFLPAYFSKGATGFDPRSMQGTHSLQQMPPSTLPQASNIGSAPLTNSAFVTNPMLLKDPHVPKKTKVAKKGLSTAPKSDSLVSDDSSADELSIEDEEPEMTPAVLTVSAPTDERGKAIYDAVSAVWSPRNKSAPAETIRSGIAGFGDTIRSLRDAWKLKNDNLRKAELPNSPTAAEANKLKEEAARYRSSMEVVMSRSLTFGHPAVVKRYVHPPILTSFYETKKTYHTLESPSSIDIIRPIQHLYHSQQCPIGGIQNEVTPPGNDVLVHCYNEHTLSCMSIDLVQHPAVSDKELKLVLLREIPNSLAIIQLKPFTDNST</sequence>
<name>A0AAV9MUS1_9EURO</name>
<feature type="compositionally biased region" description="Polar residues" evidence="1">
    <location>
        <begin position="55"/>
        <end position="80"/>
    </location>
</feature>
<feature type="compositionally biased region" description="Polar residues" evidence="1">
    <location>
        <begin position="140"/>
        <end position="167"/>
    </location>
</feature>
<organism evidence="2 3">
    <name type="scientific">Exophiala bonariae</name>
    <dbReference type="NCBI Taxonomy" id="1690606"/>
    <lineage>
        <taxon>Eukaryota</taxon>
        <taxon>Fungi</taxon>
        <taxon>Dikarya</taxon>
        <taxon>Ascomycota</taxon>
        <taxon>Pezizomycotina</taxon>
        <taxon>Eurotiomycetes</taxon>
        <taxon>Chaetothyriomycetidae</taxon>
        <taxon>Chaetothyriales</taxon>
        <taxon>Herpotrichiellaceae</taxon>
        <taxon>Exophiala</taxon>
    </lineage>
</organism>